<reference evidence="2" key="1">
    <citation type="submission" date="2022-11" db="UniProtKB">
        <authorList>
            <consortium name="WormBaseParasite"/>
        </authorList>
    </citation>
    <scope>IDENTIFICATION</scope>
</reference>
<accession>A0AC34FWQ3</accession>
<sequence>MSTPKKKTGLLDKIFGKTKDGKQEEETRLEAQPWYHGIRGREDILEDLVESGDYLVRANQTEEKTTIVLNVNTKTGLSNYTLAYIHEQKKYGLGILIKEARRTNPLTNFSHIPRFENIVELINYYKNNPLPCGNKLKRAVTKPKWLIKHSQILYDPVADKIASGNFGSVYRGYFTKDTGEKIRAAIKNNPLPCGNKLKRAVTKPKCVIAFFGVACDHPPIVLVMELCPGDSLENHLLADRGDTVNERVLYCYEAARGMRYLHIQVCYTVYQYTVIV</sequence>
<evidence type="ECO:0000313" key="1">
    <source>
        <dbReference type="Proteomes" id="UP000887579"/>
    </source>
</evidence>
<organism evidence="1 2">
    <name type="scientific">Panagrolaimus sp. ES5</name>
    <dbReference type="NCBI Taxonomy" id="591445"/>
    <lineage>
        <taxon>Eukaryota</taxon>
        <taxon>Metazoa</taxon>
        <taxon>Ecdysozoa</taxon>
        <taxon>Nematoda</taxon>
        <taxon>Chromadorea</taxon>
        <taxon>Rhabditida</taxon>
        <taxon>Tylenchina</taxon>
        <taxon>Panagrolaimomorpha</taxon>
        <taxon>Panagrolaimoidea</taxon>
        <taxon>Panagrolaimidae</taxon>
        <taxon>Panagrolaimus</taxon>
    </lineage>
</organism>
<name>A0AC34FWQ3_9BILA</name>
<evidence type="ECO:0000313" key="2">
    <source>
        <dbReference type="WBParaSite" id="ES5_v2.g21878.t1"/>
    </source>
</evidence>
<dbReference type="Proteomes" id="UP000887579">
    <property type="component" value="Unplaced"/>
</dbReference>
<dbReference type="WBParaSite" id="ES5_v2.g21878.t1">
    <property type="protein sequence ID" value="ES5_v2.g21878.t1"/>
    <property type="gene ID" value="ES5_v2.g21878"/>
</dbReference>
<proteinExistence type="predicted"/>
<protein>
    <submittedName>
        <fullName evidence="2">Tyrosine-protein kinase</fullName>
    </submittedName>
</protein>